<dbReference type="InterPro" id="IPR009091">
    <property type="entry name" value="RCC1/BLIP-II"/>
</dbReference>
<dbReference type="Gene3D" id="2.130.10.30">
    <property type="entry name" value="Regulator of chromosome condensation 1/beta-lactamase-inhibitor protein II"/>
    <property type="match status" value="1"/>
</dbReference>
<reference evidence="3 4" key="1">
    <citation type="journal article" date="2018" name="PLoS ONE">
        <title>The draft genome of Kipferlia bialata reveals reductive genome evolution in fornicate parasites.</title>
        <authorList>
            <person name="Tanifuji G."/>
            <person name="Takabayashi S."/>
            <person name="Kume K."/>
            <person name="Takagi M."/>
            <person name="Nakayama T."/>
            <person name="Kamikawa R."/>
            <person name="Inagaki Y."/>
            <person name="Hashimoto T."/>
        </authorList>
    </citation>
    <scope>NUCLEOTIDE SEQUENCE [LARGE SCALE GENOMIC DNA]</scope>
    <source>
        <strain evidence="3">NY0173</strain>
    </source>
</reference>
<dbReference type="AlphaFoldDB" id="A0A9K3D924"/>
<gene>
    <name evidence="3" type="ORF">KIPB_013818</name>
</gene>
<evidence type="ECO:0000313" key="3">
    <source>
        <dbReference type="EMBL" id="GIQ90857.1"/>
    </source>
</evidence>
<sequence length="126" mass="13448">MFPFLSDLSQLGMGDTTVAKLSTPVDVIAAWGTYEIVDIAAGYWHSVVLTEKGTVYSFGSNAYGQLGAPAFDGQQSFLPVIANTDALGGERVRRVVCGDEHSMFLDINNTLLTVGRNNFGQLGMGP</sequence>
<dbReference type="Proteomes" id="UP000265618">
    <property type="component" value="Unassembled WGS sequence"/>
</dbReference>
<evidence type="ECO:0000313" key="4">
    <source>
        <dbReference type="Proteomes" id="UP000265618"/>
    </source>
</evidence>
<dbReference type="PROSITE" id="PS00626">
    <property type="entry name" value="RCC1_2"/>
    <property type="match status" value="1"/>
</dbReference>
<keyword evidence="4" id="KW-1185">Reference proteome</keyword>
<feature type="non-terminal residue" evidence="3">
    <location>
        <position position="1"/>
    </location>
</feature>
<evidence type="ECO:0000256" key="2">
    <source>
        <dbReference type="PROSITE-ProRule" id="PRU00235"/>
    </source>
</evidence>
<dbReference type="InterPro" id="IPR051625">
    <property type="entry name" value="Signaling_Regulatory_Domain"/>
</dbReference>
<protein>
    <recommendedName>
        <fullName evidence="5">Regulator of chromosome condensation 1/beta-lactamase-inhibitor protein II</fullName>
    </recommendedName>
</protein>
<dbReference type="PROSITE" id="PS50012">
    <property type="entry name" value="RCC1_3"/>
    <property type="match status" value="2"/>
</dbReference>
<dbReference type="OrthoDB" id="5981550at2759"/>
<evidence type="ECO:0000256" key="1">
    <source>
        <dbReference type="ARBA" id="ARBA00022737"/>
    </source>
</evidence>
<feature type="repeat" description="RCC1" evidence="2">
    <location>
        <begin position="1"/>
        <end position="52"/>
    </location>
</feature>
<dbReference type="PANTHER" id="PTHR22872">
    <property type="entry name" value="BTK-BINDING PROTEIN-RELATED"/>
    <property type="match status" value="1"/>
</dbReference>
<dbReference type="Pfam" id="PF13540">
    <property type="entry name" value="RCC1_2"/>
    <property type="match status" value="2"/>
</dbReference>
<organism evidence="3 4">
    <name type="scientific">Kipferlia bialata</name>
    <dbReference type="NCBI Taxonomy" id="797122"/>
    <lineage>
        <taxon>Eukaryota</taxon>
        <taxon>Metamonada</taxon>
        <taxon>Carpediemonas-like organisms</taxon>
        <taxon>Kipferlia</taxon>
    </lineage>
</organism>
<keyword evidence="1" id="KW-0677">Repeat</keyword>
<proteinExistence type="predicted"/>
<dbReference type="SUPFAM" id="SSF50985">
    <property type="entry name" value="RCC1/BLIP-II"/>
    <property type="match status" value="1"/>
</dbReference>
<dbReference type="EMBL" id="BDIP01006771">
    <property type="protein sequence ID" value="GIQ90857.1"/>
    <property type="molecule type" value="Genomic_DNA"/>
</dbReference>
<feature type="repeat" description="RCC1" evidence="2">
    <location>
        <begin position="53"/>
        <end position="108"/>
    </location>
</feature>
<evidence type="ECO:0008006" key="5">
    <source>
        <dbReference type="Google" id="ProtNLM"/>
    </source>
</evidence>
<accession>A0A9K3D924</accession>
<name>A0A9K3D924_9EUKA</name>
<comment type="caution">
    <text evidence="3">The sequence shown here is derived from an EMBL/GenBank/DDBJ whole genome shotgun (WGS) entry which is preliminary data.</text>
</comment>
<dbReference type="InterPro" id="IPR000408">
    <property type="entry name" value="Reg_chr_condens"/>
</dbReference>